<dbReference type="GO" id="GO:0016192">
    <property type="term" value="P:vesicle-mediated transport"/>
    <property type="evidence" value="ECO:0007669"/>
    <property type="project" value="InterPro"/>
</dbReference>
<dbReference type="GO" id="GO:0005905">
    <property type="term" value="C:clathrin-coated pit"/>
    <property type="evidence" value="ECO:0007669"/>
    <property type="project" value="UniProtKB-KW"/>
</dbReference>
<dbReference type="FunFam" id="3.30.450.60:FF:000002">
    <property type="entry name" value="AP-2 complex subunit mu, putative"/>
    <property type="match status" value="1"/>
</dbReference>
<keyword evidence="3 6" id="KW-0653">Protein transport</keyword>
<dbReference type="InterPro" id="IPR011012">
    <property type="entry name" value="Longin-like_dom_sf"/>
</dbReference>
<dbReference type="OrthoDB" id="10259133at2759"/>
<reference evidence="10" key="2">
    <citation type="submission" date="2020-12" db="UniProtKB">
        <authorList>
            <consortium name="WormBaseParasite"/>
        </authorList>
    </citation>
    <scope>IDENTIFICATION</scope>
</reference>
<reference evidence="8 9" key="1">
    <citation type="submission" date="2014-09" db="EMBL/GenBank/DDBJ databases">
        <authorList>
            <person name="Martin A.A."/>
        </authorList>
    </citation>
    <scope>NUCLEOTIDE SEQUENCE</scope>
    <source>
        <strain evidence="9">ED321</strain>
        <strain evidence="8">ED321 Heterogonic</strain>
    </source>
</reference>
<dbReference type="Gene3D" id="2.60.40.1170">
    <property type="entry name" value="Mu homology domain, subdomain B"/>
    <property type="match status" value="2"/>
</dbReference>
<dbReference type="Gene3D" id="3.30.450.60">
    <property type="match status" value="1"/>
</dbReference>
<dbReference type="PIRSF" id="PIRSF005992">
    <property type="entry name" value="Clathrin_mu"/>
    <property type="match status" value="1"/>
</dbReference>
<dbReference type="STRING" id="34506.A0A090LJU6"/>
<dbReference type="Pfam" id="PF01217">
    <property type="entry name" value="Clat_adaptor_s"/>
    <property type="match status" value="1"/>
</dbReference>
<dbReference type="SUPFAM" id="SSF49447">
    <property type="entry name" value="Second domain of Mu2 adaptin subunit (ap50) of ap2 adaptor"/>
    <property type="match status" value="1"/>
</dbReference>
<sequence length="430" mass="50028">MAICCSALFFLDAHRNTLLFKNYRNIDKNIISEFNYLFIKNINKNSSPLLKSDNFTFLYLIFENIFFVAVLEKNANVLLSYTFLQKLNDLLEAYFTVINIDIINNNLLLIYEIMDEVMDFGFPQITDAEILMEYVTQYGSQDKSVKRIPPAVTNYVSWRAHNTLHEFNNVNIVINESVSITINQSGKAVNYDVKGKIFLDVSLSGMPDITIKLCDKFKYITEGYHRKIQEKKSFFSLEAYNLHHCVDIRAFEIQKDLKFIPPEGIFELMSYHLSANINFRPIVLVTCNKRLIGRCKVIYYLQLKTNYNENNRADYINIILPVGNEVFSPKFTKTSGSVEHDTKNKTVMWRLKNIGGLKSANMQVEFLLPSITSTDEQRIPRIIVVHFKVSGILVSGFKIKNFNVFERNYKYIVYPNVEYLVNDGVYNIRY</sequence>
<dbReference type="SUPFAM" id="SSF64356">
    <property type="entry name" value="SNARE-like"/>
    <property type="match status" value="1"/>
</dbReference>
<dbReference type="InterPro" id="IPR018240">
    <property type="entry name" value="Clathrin_mu_CS"/>
</dbReference>
<comment type="subcellular location">
    <subcellularLocation>
        <location evidence="1">Membrane</location>
        <location evidence="1">Coated pit</location>
        <topology evidence="1">Peripheral membrane protein</topology>
        <orientation evidence="1">Cytoplasmic side</orientation>
    </subcellularLocation>
</comment>
<evidence type="ECO:0000256" key="3">
    <source>
        <dbReference type="ARBA" id="ARBA00022927"/>
    </source>
</evidence>
<dbReference type="InterPro" id="IPR022775">
    <property type="entry name" value="AP_mu_sigma_su"/>
</dbReference>
<dbReference type="Pfam" id="PF00928">
    <property type="entry name" value="Adap_comp_sub"/>
    <property type="match status" value="1"/>
</dbReference>
<keyword evidence="5" id="KW-0168">Coated pit</keyword>
<dbReference type="Proteomes" id="UP000035682">
    <property type="component" value="Unplaced"/>
</dbReference>
<dbReference type="RefSeq" id="XP_024506995.1">
    <property type="nucleotide sequence ID" value="XM_024653527.1"/>
</dbReference>
<accession>A0A090LJU6</accession>
<gene>
    <name evidence="8 10 11" type="ORF">SRAE_2000245700</name>
</gene>
<dbReference type="InterPro" id="IPR050431">
    <property type="entry name" value="Adaptor_comp_med_subunit"/>
</dbReference>
<dbReference type="PROSITE" id="PS51072">
    <property type="entry name" value="MHD"/>
    <property type="match status" value="1"/>
</dbReference>
<dbReference type="InterPro" id="IPR028565">
    <property type="entry name" value="MHD"/>
</dbReference>
<evidence type="ECO:0000256" key="2">
    <source>
        <dbReference type="ARBA" id="ARBA00022448"/>
    </source>
</evidence>
<name>A0A090LJU6_STRRB</name>
<dbReference type="AlphaFoldDB" id="A0A090LJU6"/>
<comment type="similarity">
    <text evidence="6">Belongs to the adaptor complexes medium subunit family.</text>
</comment>
<dbReference type="EMBL" id="LN609529">
    <property type="protein sequence ID" value="CEF67795.1"/>
    <property type="molecule type" value="Genomic_DNA"/>
</dbReference>
<dbReference type="CTD" id="36380160"/>
<dbReference type="InterPro" id="IPR036168">
    <property type="entry name" value="AP2_Mu_C_sf"/>
</dbReference>
<evidence type="ECO:0000259" key="7">
    <source>
        <dbReference type="PROSITE" id="PS51072"/>
    </source>
</evidence>
<evidence type="ECO:0000313" key="10">
    <source>
        <dbReference type="WBParaSite" id="SRAE_2000245700.1"/>
    </source>
</evidence>
<evidence type="ECO:0000256" key="1">
    <source>
        <dbReference type="ARBA" id="ARBA00004277"/>
    </source>
</evidence>
<dbReference type="GO" id="GO:0006886">
    <property type="term" value="P:intracellular protein transport"/>
    <property type="evidence" value="ECO:0007669"/>
    <property type="project" value="UniProtKB-UniRule"/>
</dbReference>
<dbReference type="PANTHER" id="PTHR10529">
    <property type="entry name" value="AP COMPLEX SUBUNIT MU"/>
    <property type="match status" value="1"/>
</dbReference>
<evidence type="ECO:0000313" key="8">
    <source>
        <dbReference type="EMBL" id="CEF67795.1"/>
    </source>
</evidence>
<evidence type="ECO:0000256" key="6">
    <source>
        <dbReference type="PIRNR" id="PIRNR005992"/>
    </source>
</evidence>
<feature type="domain" description="MHD" evidence="7">
    <location>
        <begin position="167"/>
        <end position="429"/>
    </location>
</feature>
<evidence type="ECO:0000313" key="9">
    <source>
        <dbReference type="Proteomes" id="UP000035682"/>
    </source>
</evidence>
<evidence type="ECO:0000256" key="5">
    <source>
        <dbReference type="ARBA" id="ARBA00023176"/>
    </source>
</evidence>
<keyword evidence="4" id="KW-0472">Membrane</keyword>
<organism evidence="8">
    <name type="scientific">Strongyloides ratti</name>
    <name type="common">Parasitic roundworm</name>
    <dbReference type="NCBI Taxonomy" id="34506"/>
    <lineage>
        <taxon>Eukaryota</taxon>
        <taxon>Metazoa</taxon>
        <taxon>Ecdysozoa</taxon>
        <taxon>Nematoda</taxon>
        <taxon>Chromadorea</taxon>
        <taxon>Rhabditida</taxon>
        <taxon>Tylenchina</taxon>
        <taxon>Panagrolaimomorpha</taxon>
        <taxon>Strongyloidoidea</taxon>
        <taxon>Strongyloididae</taxon>
        <taxon>Strongyloides</taxon>
    </lineage>
</organism>
<dbReference type="WBParaSite" id="SRAE_2000245700.1">
    <property type="protein sequence ID" value="SRAE_2000245700.1"/>
    <property type="gene ID" value="WBGene00262667"/>
</dbReference>
<keyword evidence="9" id="KW-1185">Reference proteome</keyword>
<protein>
    <submittedName>
        <fullName evidence="8">Clathrin adaptor, mu subunit family and Clathrin adaptor, mu subunit, C-terminal domain and Longin-like domain and AP complex, mu/sigma subunit domain-containing protein</fullName>
    </submittedName>
</protein>
<dbReference type="WormBase" id="SRAE_2000245700">
    <property type="protein sequence ID" value="SRP10094"/>
    <property type="gene ID" value="WBGene00262667"/>
</dbReference>
<dbReference type="InterPro" id="IPR001392">
    <property type="entry name" value="Clathrin_mu"/>
</dbReference>
<evidence type="ECO:0000313" key="11">
    <source>
        <dbReference type="WormBase" id="SRAE_2000245700"/>
    </source>
</evidence>
<proteinExistence type="inferred from homology"/>
<keyword evidence="2 6" id="KW-0813">Transport</keyword>
<dbReference type="PRINTS" id="PR00314">
    <property type="entry name" value="CLATHRINADPT"/>
</dbReference>
<dbReference type="PROSITE" id="PS00991">
    <property type="entry name" value="CLAT_ADAPTOR_M_2"/>
    <property type="match status" value="1"/>
</dbReference>
<dbReference type="GeneID" id="36380160"/>
<dbReference type="GO" id="GO:0030131">
    <property type="term" value="C:clathrin adaptor complex"/>
    <property type="evidence" value="ECO:0007669"/>
    <property type="project" value="UniProtKB-UniRule"/>
</dbReference>
<evidence type="ECO:0000256" key="4">
    <source>
        <dbReference type="ARBA" id="ARBA00023136"/>
    </source>
</evidence>